<feature type="compositionally biased region" description="Acidic residues" evidence="1">
    <location>
        <begin position="313"/>
        <end position="326"/>
    </location>
</feature>
<dbReference type="InterPro" id="IPR007321">
    <property type="entry name" value="Transposase_28"/>
</dbReference>
<evidence type="ECO:0000313" key="3">
    <source>
        <dbReference type="EMBL" id="SPT19831.1"/>
    </source>
</evidence>
<dbReference type="Proteomes" id="UP000280104">
    <property type="component" value="Chromosome II"/>
</dbReference>
<feature type="region of interest" description="Disordered" evidence="1">
    <location>
        <begin position="1"/>
        <end position="34"/>
    </location>
</feature>
<feature type="compositionally biased region" description="Basic and acidic residues" evidence="1">
    <location>
        <begin position="1"/>
        <end position="13"/>
    </location>
</feature>
<gene>
    <name evidence="3" type="ORF">CAMPLR22A2D_LOCUS4456</name>
</gene>
<evidence type="ECO:0000256" key="1">
    <source>
        <dbReference type="SAM" id="MobiDB-lite"/>
    </source>
</evidence>
<dbReference type="AlphaFoldDB" id="A0A7H4LMJ3"/>
<dbReference type="PANTHER" id="PTHR33026:SF7">
    <property type="entry name" value="OS03G0100275 PROTEIN"/>
    <property type="match status" value="1"/>
</dbReference>
<evidence type="ECO:0000259" key="2">
    <source>
        <dbReference type="Pfam" id="PF04195"/>
    </source>
</evidence>
<dbReference type="Pfam" id="PF04195">
    <property type="entry name" value="Transposase_28"/>
    <property type="match status" value="1"/>
</dbReference>
<protein>
    <recommendedName>
        <fullName evidence="2">Transposase (putative) gypsy type domain-containing protein</fullName>
    </recommendedName>
</protein>
<organism evidence="3 4">
    <name type="scientific">Triticum aestivum</name>
    <name type="common">Wheat</name>
    <dbReference type="NCBI Taxonomy" id="4565"/>
    <lineage>
        <taxon>Eukaryota</taxon>
        <taxon>Viridiplantae</taxon>
        <taxon>Streptophyta</taxon>
        <taxon>Embryophyta</taxon>
        <taxon>Tracheophyta</taxon>
        <taxon>Spermatophyta</taxon>
        <taxon>Magnoliopsida</taxon>
        <taxon>Liliopsida</taxon>
        <taxon>Poales</taxon>
        <taxon>Poaceae</taxon>
        <taxon>BOP clade</taxon>
        <taxon>Pooideae</taxon>
        <taxon>Triticodae</taxon>
        <taxon>Triticeae</taxon>
        <taxon>Triticinae</taxon>
        <taxon>Triticum</taxon>
    </lineage>
</organism>
<name>A0A7H4LMJ3_WHEAT</name>
<sequence length="326" mass="36419">MGKEKTAALERTKKVTGAAKGKKTNRGSSSCSGLPSGWMQGDWIRSLIRQEDLDELAESGLIVHKAARLPEGEMEPQPRPGECVLLATHVDRGFSLPPHPFFRGFLNFFGAQLHHFTPNTITYLAAFVSMCENFLGCRPHWGLFKHIFTIRSQTMKKANSNDEKTHFIQMCGGLGIQKRKRSSFPSMTLPESVRGWQSTWFYCQDIATPGQLTGLPPFSFDRVQTPSSLKVTAAEKAETGMLVERVVQLINQGVTGMDLLEVFLSRRIQPLQARDPSMCMYSGAGDTARVHPEEIYTEMYSMPNGEQALEQDHEGEDSAEESGEWE</sequence>
<dbReference type="EMBL" id="LS480641">
    <property type="protein sequence ID" value="SPT19831.1"/>
    <property type="molecule type" value="Genomic_DNA"/>
</dbReference>
<evidence type="ECO:0000313" key="4">
    <source>
        <dbReference type="Proteomes" id="UP000280104"/>
    </source>
</evidence>
<feature type="region of interest" description="Disordered" evidence="1">
    <location>
        <begin position="303"/>
        <end position="326"/>
    </location>
</feature>
<dbReference type="PANTHER" id="PTHR33026">
    <property type="entry name" value="OS06G0360600 PROTEIN"/>
    <property type="match status" value="1"/>
</dbReference>
<accession>A0A7H4LMJ3</accession>
<reference evidence="3 4" key="1">
    <citation type="submission" date="2018-05" db="EMBL/GenBank/DDBJ databases">
        <authorList>
            <person name="Thind KAUR A."/>
        </authorList>
    </citation>
    <scope>NUCLEOTIDE SEQUENCE [LARGE SCALE GENOMIC DNA]</scope>
</reference>
<feature type="domain" description="Transposase (putative) gypsy type" evidence="2">
    <location>
        <begin position="85"/>
        <end position="151"/>
    </location>
</feature>
<proteinExistence type="predicted"/>